<dbReference type="RefSeq" id="WP_162443698.1">
    <property type="nucleotide sequence ID" value="NZ_CP048222.1"/>
</dbReference>
<dbReference type="Proteomes" id="UP000480178">
    <property type="component" value="Chromosome"/>
</dbReference>
<name>A0A6C0GIL2_9BACT</name>
<feature type="transmembrane region" description="Helical" evidence="1">
    <location>
        <begin position="27"/>
        <end position="49"/>
    </location>
</feature>
<keyword evidence="1" id="KW-1133">Transmembrane helix</keyword>
<dbReference type="KEGG" id="rhoz:GXP67_14060"/>
<feature type="transmembrane region" description="Helical" evidence="1">
    <location>
        <begin position="100"/>
        <end position="121"/>
    </location>
</feature>
<accession>A0A6C0GIL2</accession>
<dbReference type="AlphaFoldDB" id="A0A6C0GIL2"/>
<proteinExistence type="predicted"/>
<keyword evidence="1" id="KW-0812">Transmembrane</keyword>
<protein>
    <submittedName>
        <fullName evidence="2">Uncharacterized protein</fullName>
    </submittedName>
</protein>
<organism evidence="2 3">
    <name type="scientific">Rhodocytophaga rosea</name>
    <dbReference type="NCBI Taxonomy" id="2704465"/>
    <lineage>
        <taxon>Bacteria</taxon>
        <taxon>Pseudomonadati</taxon>
        <taxon>Bacteroidota</taxon>
        <taxon>Cytophagia</taxon>
        <taxon>Cytophagales</taxon>
        <taxon>Rhodocytophagaceae</taxon>
        <taxon>Rhodocytophaga</taxon>
    </lineage>
</organism>
<dbReference type="EMBL" id="CP048222">
    <property type="protein sequence ID" value="QHT67674.1"/>
    <property type="molecule type" value="Genomic_DNA"/>
</dbReference>
<gene>
    <name evidence="2" type="ORF">GXP67_14060</name>
</gene>
<keyword evidence="3" id="KW-1185">Reference proteome</keyword>
<evidence type="ECO:0000313" key="3">
    <source>
        <dbReference type="Proteomes" id="UP000480178"/>
    </source>
</evidence>
<evidence type="ECO:0000256" key="1">
    <source>
        <dbReference type="SAM" id="Phobius"/>
    </source>
</evidence>
<reference evidence="2 3" key="1">
    <citation type="submission" date="2020-01" db="EMBL/GenBank/DDBJ databases">
        <authorList>
            <person name="Kim M.K."/>
        </authorList>
    </citation>
    <scope>NUCLEOTIDE SEQUENCE [LARGE SCALE GENOMIC DNA]</scope>
    <source>
        <strain evidence="2 3">172606-1</strain>
    </source>
</reference>
<keyword evidence="1" id="KW-0472">Membrane</keyword>
<evidence type="ECO:0000313" key="2">
    <source>
        <dbReference type="EMBL" id="QHT67674.1"/>
    </source>
</evidence>
<sequence length="138" mass="16192">MQELFTFLYELFIGEHPNEAALIRGEIFPSVGLLTLFITLIAVIVYYYGMNSLSTRARFNYNGYWFAVLLVNAVICFIIALNKIANGLEVHFDDYEPYFYFFAVENAFYSMLFFVLFSLLLKTWSRHAPYVPFKFPLK</sequence>
<feature type="transmembrane region" description="Helical" evidence="1">
    <location>
        <begin position="61"/>
        <end position="80"/>
    </location>
</feature>